<evidence type="ECO:0000256" key="1">
    <source>
        <dbReference type="SAM" id="SignalP"/>
    </source>
</evidence>
<feature type="chain" id="PRO_5005689030" description="PRTRC system protein F" evidence="1">
    <location>
        <begin position="24"/>
        <end position="444"/>
    </location>
</feature>
<protein>
    <recommendedName>
        <fullName evidence="4">PRTRC system protein F</fullName>
    </recommendedName>
</protein>
<dbReference type="Proteomes" id="UP000011859">
    <property type="component" value="Chromosome"/>
</dbReference>
<keyword evidence="1" id="KW-0732">Signal</keyword>
<proteinExistence type="predicted"/>
<reference evidence="2 3" key="1">
    <citation type="submission" date="2012-04" db="EMBL/GenBank/DDBJ databases">
        <title>Complete genome of Rhodanobacter sp. 2APBS1.</title>
        <authorList>
            <consortium name="US DOE Joint Genome Institute"/>
            <person name="Huntemann M."/>
            <person name="Wei C.-L."/>
            <person name="Han J."/>
            <person name="Detter J.C."/>
            <person name="Han C."/>
            <person name="Tapia R."/>
            <person name="Munk A.C.C."/>
            <person name="Chen A."/>
            <person name="Krypides N."/>
            <person name="Mavromatis K."/>
            <person name="Markowitz V."/>
            <person name="Szeto E."/>
            <person name="Ivanova N."/>
            <person name="Mikhailova N."/>
            <person name="Ovchinnikova G."/>
            <person name="Pagani I."/>
            <person name="Pati A."/>
            <person name="Goodwin L."/>
            <person name="Peters L."/>
            <person name="Pitluck S."/>
            <person name="Woyke T."/>
            <person name="Prakash O."/>
            <person name="Elkins J."/>
            <person name="Brown S."/>
            <person name="Palumbo A."/>
            <person name="Hemme C."/>
            <person name="Zhou J."/>
            <person name="Watson D."/>
            <person name="Jardine P."/>
            <person name="Kostka J."/>
            <person name="Green S."/>
        </authorList>
    </citation>
    <scope>NUCLEOTIDE SEQUENCE [LARGE SCALE GENOMIC DNA]</scope>
    <source>
        <strain evidence="2 3">2APBS1</strain>
    </source>
</reference>
<keyword evidence="3" id="KW-1185">Reference proteome</keyword>
<dbReference type="STRING" id="666685.R2APBS1_1923"/>
<evidence type="ECO:0008006" key="4">
    <source>
        <dbReference type="Google" id="ProtNLM"/>
    </source>
</evidence>
<name>M4NMY6_9GAMM</name>
<feature type="signal peptide" evidence="1">
    <location>
        <begin position="1"/>
        <end position="23"/>
    </location>
</feature>
<accession>M4NMY6</accession>
<dbReference type="HOGENOM" id="CLU_616591_0_0_6"/>
<sequence length="444" mass="48425" precursor="true">MTPIRFVHLPTSALATVGAMAHAAVPRMEPLARSRVAAAMRTAVLAGRLRPSAVLAALGGGPDGADAPVIALAERRARQQVRRLGPRPSLPDDLRCPFDPRFESQGKRQDMRLWLRRLVQAGALTGDDVHGALRDGGAAVADLITRWIDGELQRQLAALLGAVGVQASADELRMKWHIYPACAVLDREDPDRPAGTLVLVPDDEPAGFSLLRLGDTSAVAGFEPVLDALHFLHLSFLALVWPNDLTCSDFPDMFLEATGGYAAELVADDGEVTLSQDFLDHLSEEFDYEVDDPERRDALTRLLRVQHHARTRVRAASSVEQAESLLEQMAEAAPRDAGPLRAMRRLLTLSQPTRADRLASQKTELHALDEEAQLVLTHVISADLSGFEDAVIEDWSDLNMQVGAEGAFTVSHRDPMLALRLAVSDVCRITVLDLLLSRYVSAHQ</sequence>
<dbReference type="EMBL" id="CP003470">
    <property type="protein sequence ID" value="AGG89046.1"/>
    <property type="molecule type" value="Genomic_DNA"/>
</dbReference>
<dbReference type="RefSeq" id="WP_015447771.1">
    <property type="nucleotide sequence ID" value="NC_020541.1"/>
</dbReference>
<gene>
    <name evidence="2" type="ORF">R2APBS1_1923</name>
</gene>
<evidence type="ECO:0000313" key="2">
    <source>
        <dbReference type="EMBL" id="AGG89046.1"/>
    </source>
</evidence>
<dbReference type="AlphaFoldDB" id="M4NMY6"/>
<dbReference type="GeneID" id="72428657"/>
<evidence type="ECO:0000313" key="3">
    <source>
        <dbReference type="Proteomes" id="UP000011859"/>
    </source>
</evidence>
<dbReference type="KEGG" id="rhd:R2APBS1_1923"/>
<organism evidence="2 3">
    <name type="scientific">Rhodanobacter denitrificans</name>
    <dbReference type="NCBI Taxonomy" id="666685"/>
    <lineage>
        <taxon>Bacteria</taxon>
        <taxon>Pseudomonadati</taxon>
        <taxon>Pseudomonadota</taxon>
        <taxon>Gammaproteobacteria</taxon>
        <taxon>Lysobacterales</taxon>
        <taxon>Rhodanobacteraceae</taxon>
        <taxon>Rhodanobacter</taxon>
    </lineage>
</organism>